<name>A0A225W753_9STRA</name>
<feature type="region of interest" description="Disordered" evidence="1">
    <location>
        <begin position="48"/>
        <end position="78"/>
    </location>
</feature>
<organism evidence="2 3">
    <name type="scientific">Phytophthora megakarya</name>
    <dbReference type="NCBI Taxonomy" id="4795"/>
    <lineage>
        <taxon>Eukaryota</taxon>
        <taxon>Sar</taxon>
        <taxon>Stramenopiles</taxon>
        <taxon>Oomycota</taxon>
        <taxon>Peronosporomycetes</taxon>
        <taxon>Peronosporales</taxon>
        <taxon>Peronosporaceae</taxon>
        <taxon>Phytophthora</taxon>
    </lineage>
</organism>
<reference evidence="3" key="1">
    <citation type="submission" date="2017-03" db="EMBL/GenBank/DDBJ databases">
        <title>Phytopthora megakarya and P. palmivora, two closely related causual agents of cacao black pod achieved similar genome size and gene model numbers by different mechanisms.</title>
        <authorList>
            <person name="Ali S."/>
            <person name="Shao J."/>
            <person name="Larry D.J."/>
            <person name="Kronmiller B."/>
            <person name="Shen D."/>
            <person name="Strem M.D."/>
            <person name="Melnick R.L."/>
            <person name="Guiltinan M.J."/>
            <person name="Tyler B.M."/>
            <person name="Meinhardt L.W."/>
            <person name="Bailey B.A."/>
        </authorList>
    </citation>
    <scope>NUCLEOTIDE SEQUENCE [LARGE SCALE GENOMIC DNA]</scope>
    <source>
        <strain evidence="3">zdho120</strain>
    </source>
</reference>
<accession>A0A225W753</accession>
<proteinExistence type="predicted"/>
<dbReference type="AlphaFoldDB" id="A0A225W753"/>
<evidence type="ECO:0000313" key="3">
    <source>
        <dbReference type="Proteomes" id="UP000198211"/>
    </source>
</evidence>
<evidence type="ECO:0000256" key="1">
    <source>
        <dbReference type="SAM" id="MobiDB-lite"/>
    </source>
</evidence>
<protein>
    <submittedName>
        <fullName evidence="2">Uncharacterized protein</fullName>
    </submittedName>
</protein>
<keyword evidence="3" id="KW-1185">Reference proteome</keyword>
<sequence length="164" mass="18164">MRCDLSNVALKKRAEAQQDLDVCDQKSHEHDDTQMLQRQLRMSAHIPIRTPDMPSPVASSPTKSPLSVQRPTLSPRKRKFSDAFEAASPTSLVANSQDRVISPKKKVKADSGDQSKWESHVVASIANALDLDRIDKEFEPIAFSAAPSGDLTSDELEMLQHFLA</sequence>
<gene>
    <name evidence="2" type="ORF">PHMEG_00013495</name>
</gene>
<comment type="caution">
    <text evidence="2">The sequence shown here is derived from an EMBL/GenBank/DDBJ whole genome shotgun (WGS) entry which is preliminary data.</text>
</comment>
<dbReference type="EMBL" id="NBNE01001637">
    <property type="protein sequence ID" value="OWZ13224.1"/>
    <property type="molecule type" value="Genomic_DNA"/>
</dbReference>
<dbReference type="Proteomes" id="UP000198211">
    <property type="component" value="Unassembled WGS sequence"/>
</dbReference>
<dbReference type="OrthoDB" id="121226at2759"/>
<feature type="compositionally biased region" description="Polar residues" evidence="1">
    <location>
        <begin position="57"/>
        <end position="72"/>
    </location>
</feature>
<evidence type="ECO:0000313" key="2">
    <source>
        <dbReference type="EMBL" id="OWZ13224.1"/>
    </source>
</evidence>